<evidence type="ECO:0000256" key="1">
    <source>
        <dbReference type="SAM" id="MobiDB-lite"/>
    </source>
</evidence>
<dbReference type="Pfam" id="PF21666">
    <property type="entry name" value="DUF4246_N"/>
    <property type="match status" value="1"/>
</dbReference>
<dbReference type="OMA" id="WHIEGAM"/>
<evidence type="ECO:0000259" key="2">
    <source>
        <dbReference type="Pfam" id="PF14033"/>
    </source>
</evidence>
<dbReference type="OrthoDB" id="415532at2759"/>
<dbReference type="PANTHER" id="PTHR33119:SF1">
    <property type="entry name" value="FE2OG DIOXYGENASE DOMAIN-CONTAINING PROTEIN"/>
    <property type="match status" value="1"/>
</dbReference>
<proteinExistence type="predicted"/>
<evidence type="ECO:0000259" key="3">
    <source>
        <dbReference type="Pfam" id="PF21666"/>
    </source>
</evidence>
<sequence>MPKARASQPYVDDELKKEFSLPNLPPPSESKVKPNSTAKTFSPPSQSTFAAVVNFLSNPLAALQGKQDSMAGFQYPGVNLPLNTSDRFLLDKLPPVYAIGMPQARGATSMILPIREVAMMLIMEKLTDKPNWHEKVFDEAIVHKWREEARTQSENGLYSRIMEGKRYWDEIPAPQSRIISEEVFEFCIAELRNKAAYFVKTGLIPTLDSDGNAIVKSDNLMSTELRDELKQAFETLRADQAGNVDWHPGTNDMVQNLVHPSMYPFVYNRSSFILEEQVNKENALDFVGKGELVPEITRLADFGGRFINVCWRREDRGTVPPEYRSSQYQWLPANVAFREDGSTEFTSYINNLHPGKYPAIYKAIEHAIDTAIPAWDQCLKEDIKFDESITAGRNESRFEFISEADDDDEDLWTKSMRYKRPREFRYNYLNRYRYGKPPQPSRGETLLPGKWVEGRDAILPEPMEFEEIDYTPPQRIQEKFKEHGLQVIVKMASIELTPEKPYFPAGSWHVEGQINERICATALFYLDSENVTDSHLSFRMQTSAYLNERISTGQDNYNWLERVFGTRLGNGGSCIQNYGDVKTCEGRVLAFPNVYQHRVSSFRLKDETKPGHRRFLALWLVDPHERIVSTANVPPQQKDWWTEASKAAEGSQMEIPGSLMTVEEAQEHRVKLMHERSRYEEKAEQNMERVSYNFCEH</sequence>
<gene>
    <name evidence="4" type="ORF">THAR02_09221</name>
</gene>
<protein>
    <submittedName>
        <fullName evidence="4">Uncharacterized protein</fullName>
    </submittedName>
</protein>
<dbReference type="PANTHER" id="PTHR33119">
    <property type="entry name" value="IFI3P"/>
    <property type="match status" value="1"/>
</dbReference>
<organism evidence="4 5">
    <name type="scientific">Trichoderma harzianum</name>
    <name type="common">Hypocrea lixii</name>
    <dbReference type="NCBI Taxonomy" id="5544"/>
    <lineage>
        <taxon>Eukaryota</taxon>
        <taxon>Fungi</taxon>
        <taxon>Dikarya</taxon>
        <taxon>Ascomycota</taxon>
        <taxon>Pezizomycotina</taxon>
        <taxon>Sordariomycetes</taxon>
        <taxon>Hypocreomycetidae</taxon>
        <taxon>Hypocreales</taxon>
        <taxon>Hypocreaceae</taxon>
        <taxon>Trichoderma</taxon>
    </lineage>
</organism>
<dbReference type="EMBL" id="JOKZ01000396">
    <property type="protein sequence ID" value="KKO98682.1"/>
    <property type="molecule type" value="Genomic_DNA"/>
</dbReference>
<feature type="compositionally biased region" description="Polar residues" evidence="1">
    <location>
        <begin position="33"/>
        <end position="43"/>
    </location>
</feature>
<dbReference type="AlphaFoldDB" id="A0A0F9XDI2"/>
<evidence type="ECO:0000313" key="5">
    <source>
        <dbReference type="Proteomes" id="UP000034112"/>
    </source>
</evidence>
<comment type="caution">
    <text evidence="4">The sequence shown here is derived from an EMBL/GenBank/DDBJ whole genome shotgun (WGS) entry which is preliminary data.</text>
</comment>
<dbReference type="Pfam" id="PF14033">
    <property type="entry name" value="DUF4246"/>
    <property type="match status" value="1"/>
</dbReference>
<accession>A0A0F9XDI2</accession>
<dbReference type="InterPro" id="IPR049207">
    <property type="entry name" value="DUF4246_N"/>
</dbReference>
<dbReference type="InterPro" id="IPR025340">
    <property type="entry name" value="DUF4246"/>
</dbReference>
<name>A0A0F9XDI2_TRIHA</name>
<reference evidence="5" key="1">
    <citation type="journal article" date="2015" name="Genome Announc.">
        <title>Draft whole-genome sequence of the biocontrol agent Trichoderma harzianum T6776.</title>
        <authorList>
            <person name="Baroncelli R."/>
            <person name="Piaggeschi G."/>
            <person name="Fiorini L."/>
            <person name="Bertolini E."/>
            <person name="Zapparata A."/>
            <person name="Pe M.E."/>
            <person name="Sarrocco S."/>
            <person name="Vannacci G."/>
        </authorList>
    </citation>
    <scope>NUCLEOTIDE SEQUENCE [LARGE SCALE GENOMIC DNA]</scope>
    <source>
        <strain evidence="5">T6776</strain>
    </source>
</reference>
<evidence type="ECO:0000313" key="4">
    <source>
        <dbReference type="EMBL" id="KKO98682.1"/>
    </source>
</evidence>
<feature type="domain" description="DUF4246" evidence="3">
    <location>
        <begin position="75"/>
        <end position="148"/>
    </location>
</feature>
<feature type="region of interest" description="Disordered" evidence="1">
    <location>
        <begin position="1"/>
        <end position="43"/>
    </location>
</feature>
<dbReference type="InterPro" id="IPR049192">
    <property type="entry name" value="DUF4246_C"/>
</dbReference>
<feature type="domain" description="DUF4246" evidence="2">
    <location>
        <begin position="182"/>
        <end position="643"/>
    </location>
</feature>
<dbReference type="Proteomes" id="UP000034112">
    <property type="component" value="Unassembled WGS sequence"/>
</dbReference>